<dbReference type="PROSITE" id="PS00194">
    <property type="entry name" value="THIOREDOXIN_1"/>
    <property type="match status" value="1"/>
</dbReference>
<dbReference type="InterPro" id="IPR017937">
    <property type="entry name" value="Thioredoxin_CS"/>
</dbReference>
<sequence length="186" mass="19825">MRRYAFAAFPLVAFLGIAGAIANTLYRESVGGYSPAAIPSALAGRRHPAVDLAPLAGLQAPGLNDQTLDGHIAVVNIFASWCVPCRLEHPALMELAKESRIKLVGINYKDAPEKAAAFLQENGNPFAAIGIDATGRSSIDWGVYGVPETFVIDRAGRIVLRHVGPIDEKSLKIDILPALEEIIAAE</sequence>
<evidence type="ECO:0000256" key="1">
    <source>
        <dbReference type="ARBA" id="ARBA00004196"/>
    </source>
</evidence>
<dbReference type="InterPro" id="IPR050553">
    <property type="entry name" value="Thioredoxin_ResA/DsbE_sf"/>
</dbReference>
<dbReference type="RefSeq" id="WP_112907512.1">
    <property type="nucleotide sequence ID" value="NZ_CP030761.1"/>
</dbReference>
<proteinExistence type="inferred from homology"/>
<geneLocation type="plasmid" evidence="7 8">
    <name>unnamed1</name>
</geneLocation>
<evidence type="ECO:0000256" key="5">
    <source>
        <dbReference type="ARBA" id="ARBA00023284"/>
    </source>
</evidence>
<keyword evidence="5" id="KW-0676">Redox-active center</keyword>
<keyword evidence="7" id="KW-0614">Plasmid</keyword>
<dbReference type="Pfam" id="PF08534">
    <property type="entry name" value="Redoxin"/>
    <property type="match status" value="1"/>
</dbReference>
<dbReference type="Proteomes" id="UP000251166">
    <property type="component" value="Plasmid unnamed1"/>
</dbReference>
<feature type="domain" description="Thioredoxin" evidence="6">
    <location>
        <begin position="41"/>
        <end position="184"/>
    </location>
</feature>
<dbReference type="GO" id="GO:0017004">
    <property type="term" value="P:cytochrome complex assembly"/>
    <property type="evidence" value="ECO:0007669"/>
    <property type="project" value="UniProtKB-KW"/>
</dbReference>
<gene>
    <name evidence="7" type="ORF">DLJ82_5443</name>
</gene>
<dbReference type="InterPro" id="IPR036249">
    <property type="entry name" value="Thioredoxin-like_sf"/>
</dbReference>
<dbReference type="Gene3D" id="3.40.30.10">
    <property type="entry name" value="Glutaredoxin"/>
    <property type="match status" value="1"/>
</dbReference>
<comment type="subcellular location">
    <subcellularLocation>
        <location evidence="1">Cell envelope</location>
    </subcellularLocation>
</comment>
<dbReference type="EMBL" id="CP030761">
    <property type="protein sequence ID" value="AXA43004.1"/>
    <property type="molecule type" value="Genomic_DNA"/>
</dbReference>
<evidence type="ECO:0000313" key="7">
    <source>
        <dbReference type="EMBL" id="AXA43004.1"/>
    </source>
</evidence>
<keyword evidence="4" id="KW-1015">Disulfide bond</keyword>
<dbReference type="NCBIfam" id="TIGR00385">
    <property type="entry name" value="dsbE"/>
    <property type="match status" value="1"/>
</dbReference>
<accession>A0A2Z4YNQ7</accession>
<dbReference type="InterPro" id="IPR004799">
    <property type="entry name" value="Periplasmic_diS_OxRdtase_DsbE"/>
</dbReference>
<reference evidence="7 8" key="1">
    <citation type="submission" date="2018-07" db="EMBL/GenBank/DDBJ databases">
        <title>Rhizobium leguminosarum strain:ATCC 14479 Genome sequencing and assembly.</title>
        <authorList>
            <person name="Chakraborty R."/>
        </authorList>
    </citation>
    <scope>NUCLEOTIDE SEQUENCE [LARGE SCALE GENOMIC DNA]</scope>
    <source>
        <strain evidence="7 8">ATCC 14479</strain>
        <plasmid evidence="8">Plasmid unnamed1</plasmid>
    </source>
</reference>
<dbReference type="InterPro" id="IPR013740">
    <property type="entry name" value="Redoxin"/>
</dbReference>
<comment type="similarity">
    <text evidence="2">Belongs to the thioredoxin family. DsbE subfamily.</text>
</comment>
<dbReference type="PANTHER" id="PTHR42852">
    <property type="entry name" value="THIOL:DISULFIDE INTERCHANGE PROTEIN DSBE"/>
    <property type="match status" value="1"/>
</dbReference>
<name>A0A2Z4YNQ7_RHILE</name>
<dbReference type="CDD" id="cd03010">
    <property type="entry name" value="TlpA_like_DsbE"/>
    <property type="match status" value="1"/>
</dbReference>
<evidence type="ECO:0000256" key="2">
    <source>
        <dbReference type="ARBA" id="ARBA00007758"/>
    </source>
</evidence>
<organism evidence="7 8">
    <name type="scientific">Rhizobium leguminosarum</name>
    <dbReference type="NCBI Taxonomy" id="384"/>
    <lineage>
        <taxon>Bacteria</taxon>
        <taxon>Pseudomonadati</taxon>
        <taxon>Pseudomonadota</taxon>
        <taxon>Alphaproteobacteria</taxon>
        <taxon>Hyphomicrobiales</taxon>
        <taxon>Rhizobiaceae</taxon>
        <taxon>Rhizobium/Agrobacterium group</taxon>
        <taxon>Rhizobium</taxon>
    </lineage>
</organism>
<evidence type="ECO:0000313" key="8">
    <source>
        <dbReference type="Proteomes" id="UP000251166"/>
    </source>
</evidence>
<evidence type="ECO:0000259" key="6">
    <source>
        <dbReference type="PROSITE" id="PS51352"/>
    </source>
</evidence>
<dbReference type="SUPFAM" id="SSF52833">
    <property type="entry name" value="Thioredoxin-like"/>
    <property type="match status" value="1"/>
</dbReference>
<protein>
    <submittedName>
        <fullName evidence="7">Periplasmic protein thiol:disulfide oxidoreductase, DsbE family protein</fullName>
    </submittedName>
</protein>
<keyword evidence="3" id="KW-0201">Cytochrome c-type biogenesis</keyword>
<dbReference type="GO" id="GO:0030288">
    <property type="term" value="C:outer membrane-bounded periplasmic space"/>
    <property type="evidence" value="ECO:0007669"/>
    <property type="project" value="InterPro"/>
</dbReference>
<evidence type="ECO:0000256" key="3">
    <source>
        <dbReference type="ARBA" id="ARBA00022748"/>
    </source>
</evidence>
<evidence type="ECO:0000256" key="4">
    <source>
        <dbReference type="ARBA" id="ARBA00023157"/>
    </source>
</evidence>
<dbReference type="GO" id="GO:0015036">
    <property type="term" value="F:disulfide oxidoreductase activity"/>
    <property type="evidence" value="ECO:0007669"/>
    <property type="project" value="InterPro"/>
</dbReference>
<dbReference type="PANTHER" id="PTHR42852:SF6">
    <property type="entry name" value="THIOL:DISULFIDE INTERCHANGE PROTEIN DSBE"/>
    <property type="match status" value="1"/>
</dbReference>
<dbReference type="PROSITE" id="PS51352">
    <property type="entry name" value="THIOREDOXIN_2"/>
    <property type="match status" value="1"/>
</dbReference>
<dbReference type="InterPro" id="IPR013766">
    <property type="entry name" value="Thioredoxin_domain"/>
</dbReference>
<dbReference type="AlphaFoldDB" id="A0A2Z4YNQ7"/>